<dbReference type="AlphaFoldDB" id="A9KBD7"/>
<name>A9KBD7_COXBN</name>
<dbReference type="HOGENOM" id="CLU_1188349_0_0_6"/>
<organism evidence="3 4">
    <name type="scientific">Coxiella burnetii (strain Dugway 5J108-111)</name>
    <dbReference type="NCBI Taxonomy" id="434922"/>
    <lineage>
        <taxon>Bacteria</taxon>
        <taxon>Pseudomonadati</taxon>
        <taxon>Pseudomonadota</taxon>
        <taxon>Gammaproteobacteria</taxon>
        <taxon>Legionellales</taxon>
        <taxon>Coxiellaceae</taxon>
        <taxon>Coxiella</taxon>
    </lineage>
</organism>
<keyword evidence="1 3" id="KW-0808">Transferase</keyword>
<reference evidence="3 4" key="1">
    <citation type="journal article" date="2009" name="Infect. Immun.">
        <title>Comparative genomics reveal extensive transposon-mediated genomic plasticity and diversity among potential effector proteins within the genus Coxiella.</title>
        <authorList>
            <person name="Beare P.A."/>
            <person name="Unsworth N."/>
            <person name="Andoh M."/>
            <person name="Voth D.E."/>
            <person name="Omsland A."/>
            <person name="Gilk S.D."/>
            <person name="Williams K.P."/>
            <person name="Sobral B.W."/>
            <person name="Kupko J.J.III."/>
            <person name="Porcella S.F."/>
            <person name="Samuel J.E."/>
            <person name="Heinzen R.A."/>
        </authorList>
    </citation>
    <scope>NUCLEOTIDE SEQUENCE [LARGE SCALE GENOMIC DNA]</scope>
    <source>
        <strain evidence="3 4">Dugway 5J108-111</strain>
    </source>
</reference>
<gene>
    <name evidence="3" type="ordered locus">CBUD_0153</name>
</gene>
<dbReference type="Gene3D" id="3.90.470.20">
    <property type="entry name" value="4'-phosphopantetheinyl transferase domain"/>
    <property type="match status" value="1"/>
</dbReference>
<feature type="domain" description="4'-phosphopantetheinyl transferase" evidence="2">
    <location>
        <begin position="5"/>
        <end position="103"/>
    </location>
</feature>
<dbReference type="GO" id="GO:0008897">
    <property type="term" value="F:holo-[acyl-carrier-protein] synthase activity"/>
    <property type="evidence" value="ECO:0007669"/>
    <property type="project" value="InterPro"/>
</dbReference>
<evidence type="ECO:0000259" key="2">
    <source>
        <dbReference type="Pfam" id="PF01648"/>
    </source>
</evidence>
<evidence type="ECO:0000256" key="1">
    <source>
        <dbReference type="ARBA" id="ARBA00022679"/>
    </source>
</evidence>
<dbReference type="RefSeq" id="WP_005770360.1">
    <property type="nucleotide sequence ID" value="NC_009727.1"/>
</dbReference>
<dbReference type="KEGG" id="cbd:CBUD_0153"/>
<dbReference type="InterPro" id="IPR037143">
    <property type="entry name" value="4-PPantetheinyl_Trfase_dom_sf"/>
</dbReference>
<dbReference type="SUPFAM" id="SSF56214">
    <property type="entry name" value="4'-phosphopantetheinyl transferase"/>
    <property type="match status" value="1"/>
</dbReference>
<evidence type="ECO:0000313" key="3">
    <source>
        <dbReference type="EMBL" id="ABS78484.1"/>
    </source>
</evidence>
<dbReference type="Proteomes" id="UP000008555">
    <property type="component" value="Chromosome"/>
</dbReference>
<sequence length="233" mass="26951">MGFYLGNDIVDFNEPETHKKFLNQRFLDRVYSALEQQTILAAENPDAVLWALWAIKEAAYKAYSKCVKNLRFSPQMFALPDFVLSNLNQRLKDFFPFTYQFSWNGQYVKCKVMPVAERVIHALILVGRRELMEWPRVVIRLRRLKECVSYQSQTIAVRQLLGNWARRQKFGDDIRVIRPFLKNAKRLGPPALYSSSRDLSHVQISLSHDGPWVGFAACLSLSTSSPQGTTRTF</sequence>
<accession>A9KBD7</accession>
<dbReference type="GO" id="GO:0000287">
    <property type="term" value="F:magnesium ion binding"/>
    <property type="evidence" value="ECO:0007669"/>
    <property type="project" value="InterPro"/>
</dbReference>
<dbReference type="EMBL" id="CP000733">
    <property type="protein sequence ID" value="ABS78484.1"/>
    <property type="molecule type" value="Genomic_DNA"/>
</dbReference>
<evidence type="ECO:0000313" key="4">
    <source>
        <dbReference type="Proteomes" id="UP000008555"/>
    </source>
</evidence>
<protein>
    <submittedName>
        <fullName evidence="3">4'-phosphopantetheinyl transferase family</fullName>
    </submittedName>
</protein>
<proteinExistence type="predicted"/>
<dbReference type="InterPro" id="IPR008278">
    <property type="entry name" value="4-PPantetheinyl_Trfase_dom"/>
</dbReference>
<dbReference type="Pfam" id="PF01648">
    <property type="entry name" value="ACPS"/>
    <property type="match status" value="1"/>
</dbReference>